<dbReference type="Proteomes" id="UP000054097">
    <property type="component" value="Unassembled WGS sequence"/>
</dbReference>
<accession>A0A0C3AAL1</accession>
<evidence type="ECO:0000313" key="1">
    <source>
        <dbReference type="EMBL" id="KIM21655.1"/>
    </source>
</evidence>
<name>A0A0C3AAL1_SERVB</name>
<protein>
    <recommendedName>
        <fullName evidence="3">Condensin complex subunit 1 C-terminal domain-containing protein</fullName>
    </recommendedName>
</protein>
<dbReference type="HOGENOM" id="CLU_2514057_0_0_1"/>
<reference evidence="1 2" key="1">
    <citation type="submission" date="2014-04" db="EMBL/GenBank/DDBJ databases">
        <authorList>
            <consortium name="DOE Joint Genome Institute"/>
            <person name="Kuo A."/>
            <person name="Zuccaro A."/>
            <person name="Kohler A."/>
            <person name="Nagy L.G."/>
            <person name="Floudas D."/>
            <person name="Copeland A."/>
            <person name="Barry K.W."/>
            <person name="Cichocki N."/>
            <person name="Veneault-Fourrey C."/>
            <person name="LaButti K."/>
            <person name="Lindquist E.A."/>
            <person name="Lipzen A."/>
            <person name="Lundell T."/>
            <person name="Morin E."/>
            <person name="Murat C."/>
            <person name="Sun H."/>
            <person name="Tunlid A."/>
            <person name="Henrissat B."/>
            <person name="Grigoriev I.V."/>
            <person name="Hibbett D.S."/>
            <person name="Martin F."/>
            <person name="Nordberg H.P."/>
            <person name="Cantor M.N."/>
            <person name="Hua S.X."/>
        </authorList>
    </citation>
    <scope>NUCLEOTIDE SEQUENCE [LARGE SCALE GENOMIC DNA]</scope>
    <source>
        <strain evidence="1 2">MAFF 305830</strain>
    </source>
</reference>
<dbReference type="InterPro" id="IPR011989">
    <property type="entry name" value="ARM-like"/>
</dbReference>
<evidence type="ECO:0008006" key="3">
    <source>
        <dbReference type="Google" id="ProtNLM"/>
    </source>
</evidence>
<sequence length="85" mass="9501">MLKDENDGVRSSAVAVLEQLAKFAKFTNPIGSAVFHLVEMLKDEKYFVRSGALDGLIALAEHAEHRNLGARRNDAMEIDWNPTIF</sequence>
<dbReference type="SUPFAM" id="SSF48371">
    <property type="entry name" value="ARM repeat"/>
    <property type="match status" value="1"/>
</dbReference>
<keyword evidence="2" id="KW-1185">Reference proteome</keyword>
<dbReference type="AlphaFoldDB" id="A0A0C3AAL1"/>
<evidence type="ECO:0000313" key="2">
    <source>
        <dbReference type="Proteomes" id="UP000054097"/>
    </source>
</evidence>
<dbReference type="EMBL" id="KN824375">
    <property type="protein sequence ID" value="KIM21655.1"/>
    <property type="molecule type" value="Genomic_DNA"/>
</dbReference>
<organism evidence="1 2">
    <name type="scientific">Serendipita vermifera MAFF 305830</name>
    <dbReference type="NCBI Taxonomy" id="933852"/>
    <lineage>
        <taxon>Eukaryota</taxon>
        <taxon>Fungi</taxon>
        <taxon>Dikarya</taxon>
        <taxon>Basidiomycota</taxon>
        <taxon>Agaricomycotina</taxon>
        <taxon>Agaricomycetes</taxon>
        <taxon>Sebacinales</taxon>
        <taxon>Serendipitaceae</taxon>
        <taxon>Serendipita</taxon>
    </lineage>
</organism>
<gene>
    <name evidence="1" type="ORF">M408DRAFT_29360</name>
</gene>
<dbReference type="InterPro" id="IPR016024">
    <property type="entry name" value="ARM-type_fold"/>
</dbReference>
<proteinExistence type="predicted"/>
<reference evidence="2" key="2">
    <citation type="submission" date="2015-01" db="EMBL/GenBank/DDBJ databases">
        <title>Evolutionary Origins and Diversification of the Mycorrhizal Mutualists.</title>
        <authorList>
            <consortium name="DOE Joint Genome Institute"/>
            <consortium name="Mycorrhizal Genomics Consortium"/>
            <person name="Kohler A."/>
            <person name="Kuo A."/>
            <person name="Nagy L.G."/>
            <person name="Floudas D."/>
            <person name="Copeland A."/>
            <person name="Barry K.W."/>
            <person name="Cichocki N."/>
            <person name="Veneault-Fourrey C."/>
            <person name="LaButti K."/>
            <person name="Lindquist E.A."/>
            <person name="Lipzen A."/>
            <person name="Lundell T."/>
            <person name="Morin E."/>
            <person name="Murat C."/>
            <person name="Riley R."/>
            <person name="Ohm R."/>
            <person name="Sun H."/>
            <person name="Tunlid A."/>
            <person name="Henrissat B."/>
            <person name="Grigoriev I.V."/>
            <person name="Hibbett D.S."/>
            <person name="Martin F."/>
        </authorList>
    </citation>
    <scope>NUCLEOTIDE SEQUENCE [LARGE SCALE GENOMIC DNA]</scope>
    <source>
        <strain evidence="2">MAFF 305830</strain>
    </source>
</reference>
<dbReference type="Gene3D" id="1.25.10.10">
    <property type="entry name" value="Leucine-rich Repeat Variant"/>
    <property type="match status" value="1"/>
</dbReference>